<gene>
    <name evidence="1" type="ORF">A3E45_05175</name>
</gene>
<evidence type="ECO:0000313" key="1">
    <source>
        <dbReference type="EMBL" id="OGE35600.1"/>
    </source>
</evidence>
<organism evidence="1 2">
    <name type="scientific">Candidatus Daviesbacteria bacterium RIFCSPHIGHO2_12_FULL_43_11</name>
    <dbReference type="NCBI Taxonomy" id="1797780"/>
    <lineage>
        <taxon>Bacteria</taxon>
        <taxon>Candidatus Daviesiibacteriota</taxon>
    </lineage>
</organism>
<accession>A0A1F5K4B1</accession>
<dbReference type="STRING" id="1797780.A3E45_05175"/>
<protein>
    <submittedName>
        <fullName evidence="1">Uncharacterized protein</fullName>
    </submittedName>
</protein>
<comment type="caution">
    <text evidence="1">The sequence shown here is derived from an EMBL/GenBank/DDBJ whole genome shotgun (WGS) entry which is preliminary data.</text>
</comment>
<dbReference type="EMBL" id="MFDH01000021">
    <property type="protein sequence ID" value="OGE35600.1"/>
    <property type="molecule type" value="Genomic_DNA"/>
</dbReference>
<evidence type="ECO:0000313" key="2">
    <source>
        <dbReference type="Proteomes" id="UP000176405"/>
    </source>
</evidence>
<name>A0A1F5K4B1_9BACT</name>
<dbReference type="Proteomes" id="UP000176405">
    <property type="component" value="Unassembled WGS sequence"/>
</dbReference>
<proteinExistence type="predicted"/>
<sequence length="82" mass="9520">MVGEFEKIRDESQAFQGVSRAFEVVCPHTVSEDPAQMREAERVWQELLIETKQHIWETRISKGDFNFDPVEAIRGYLCSFGL</sequence>
<dbReference type="AlphaFoldDB" id="A0A1F5K4B1"/>
<reference evidence="1 2" key="1">
    <citation type="journal article" date="2016" name="Nat. Commun.">
        <title>Thousands of microbial genomes shed light on interconnected biogeochemical processes in an aquifer system.</title>
        <authorList>
            <person name="Anantharaman K."/>
            <person name="Brown C.T."/>
            <person name="Hug L.A."/>
            <person name="Sharon I."/>
            <person name="Castelle C.J."/>
            <person name="Probst A.J."/>
            <person name="Thomas B.C."/>
            <person name="Singh A."/>
            <person name="Wilkins M.J."/>
            <person name="Karaoz U."/>
            <person name="Brodie E.L."/>
            <person name="Williams K.H."/>
            <person name="Hubbard S.S."/>
            <person name="Banfield J.F."/>
        </authorList>
    </citation>
    <scope>NUCLEOTIDE SEQUENCE [LARGE SCALE GENOMIC DNA]</scope>
</reference>